<keyword evidence="4" id="KW-0560">Oxidoreductase</keyword>
<dbReference type="RefSeq" id="XP_025397317.1">
    <property type="nucleotide sequence ID" value="XM_025544861.1"/>
</dbReference>
<dbReference type="EMBL" id="MSFL01000021">
    <property type="protein sequence ID" value="PWY75351.1"/>
    <property type="molecule type" value="Genomic_DNA"/>
</dbReference>
<comment type="caution">
    <text evidence="9">The sequence shown here is derived from an EMBL/GenBank/DDBJ whole genome shotgun (WGS) entry which is preliminary data.</text>
</comment>
<dbReference type="Gene3D" id="1.10.630.10">
    <property type="entry name" value="Cytochrome P450"/>
    <property type="match status" value="1"/>
</dbReference>
<comment type="cofactor">
    <cofactor evidence="1 7">
        <name>heme</name>
        <dbReference type="ChEBI" id="CHEBI:30413"/>
    </cofactor>
</comment>
<dbReference type="InterPro" id="IPR002403">
    <property type="entry name" value="Cyt_P450_E_grp-IV"/>
</dbReference>
<dbReference type="PANTHER" id="PTHR24305">
    <property type="entry name" value="CYTOCHROME P450"/>
    <property type="match status" value="1"/>
</dbReference>
<name>A0A317VQ06_9EURO</name>
<dbReference type="Pfam" id="PF00067">
    <property type="entry name" value="p450"/>
    <property type="match status" value="1"/>
</dbReference>
<dbReference type="GO" id="GO:0005506">
    <property type="term" value="F:iron ion binding"/>
    <property type="evidence" value="ECO:0007669"/>
    <property type="project" value="InterPro"/>
</dbReference>
<dbReference type="InterPro" id="IPR036396">
    <property type="entry name" value="Cyt_P450_sf"/>
</dbReference>
<dbReference type="InterPro" id="IPR050121">
    <property type="entry name" value="Cytochrome_P450_monoxygenase"/>
</dbReference>
<evidence type="ECO:0000256" key="8">
    <source>
        <dbReference type="SAM" id="Phobius"/>
    </source>
</evidence>
<evidence type="ECO:0000256" key="6">
    <source>
        <dbReference type="ARBA" id="ARBA00023033"/>
    </source>
</evidence>
<sequence length="525" mass="57875">MALWAAGVRVLTRHLGIQPESSAVLLGEIIGSWLVLNALLLGLKTWYRRRYSPFRDIPGPEPGPWLYGHAFDIFDEPLGRRITDWGNAQAYPHGLMHFFGLFGVSYLVPTSPAALAEVLSTRAYDYVKPAGFKRFTRRFWGHGIVSQEQEEHRLHRKTYQAVFNQGNIAQARGPLSTKSRQLVDRIHGLCAPSPSHSAIVPVTQLTARVSLDVTGLIALGVDFETILDRNPQVLEAHEALFAGSRDKRTLFALYNAAPRWLGGLIPLRVARRMDEASRVLRGACRQAIRSRAAVKANGQRLDFVAHLVQQGLYDEEAAISQIMVILGAGYESTGGTLAWILYCLATHPDSQAALRQEVRSRSRPMDESDYEALPLLNAVVLEATRLYPAFSFLLRKTIRATAISGRAIPRGTYVALCPHMVNHARHLWGPDVEAFRPERWVDRSSPAGPKLDATGGASAAVCMLSFFSGARSCVGRALALALMKRQVALLVDHFQLDPVGGTPQASGLFATSPPADLHVRFTQVR</sequence>
<organism evidence="9 10">
    <name type="scientific">Aspergillus heteromorphus CBS 117.55</name>
    <dbReference type="NCBI Taxonomy" id="1448321"/>
    <lineage>
        <taxon>Eukaryota</taxon>
        <taxon>Fungi</taxon>
        <taxon>Dikarya</taxon>
        <taxon>Ascomycota</taxon>
        <taxon>Pezizomycotina</taxon>
        <taxon>Eurotiomycetes</taxon>
        <taxon>Eurotiomycetidae</taxon>
        <taxon>Eurotiales</taxon>
        <taxon>Aspergillaceae</taxon>
        <taxon>Aspergillus</taxon>
        <taxon>Aspergillus subgen. Circumdati</taxon>
    </lineage>
</organism>
<proteinExistence type="inferred from homology"/>
<dbReference type="SUPFAM" id="SSF48264">
    <property type="entry name" value="Cytochrome P450"/>
    <property type="match status" value="1"/>
</dbReference>
<evidence type="ECO:0000313" key="10">
    <source>
        <dbReference type="Proteomes" id="UP000247233"/>
    </source>
</evidence>
<keyword evidence="7" id="KW-0349">Heme</keyword>
<dbReference type="VEuPathDB" id="FungiDB:BO70DRAFT_372610"/>
<keyword evidence="6" id="KW-0503">Monooxygenase</keyword>
<dbReference type="InterPro" id="IPR001128">
    <property type="entry name" value="Cyt_P450"/>
</dbReference>
<keyword evidence="3 7" id="KW-0479">Metal-binding</keyword>
<comment type="similarity">
    <text evidence="2">Belongs to the cytochrome P450 family.</text>
</comment>
<keyword evidence="8" id="KW-0812">Transmembrane</keyword>
<dbReference type="AlphaFoldDB" id="A0A317VQ06"/>
<dbReference type="PRINTS" id="PR00465">
    <property type="entry name" value="EP450IV"/>
</dbReference>
<evidence type="ECO:0000313" key="9">
    <source>
        <dbReference type="EMBL" id="PWY75351.1"/>
    </source>
</evidence>
<evidence type="ECO:0000256" key="4">
    <source>
        <dbReference type="ARBA" id="ARBA00023002"/>
    </source>
</evidence>
<dbReference type="GO" id="GO:0004497">
    <property type="term" value="F:monooxygenase activity"/>
    <property type="evidence" value="ECO:0007669"/>
    <property type="project" value="UniProtKB-KW"/>
</dbReference>
<dbReference type="Proteomes" id="UP000247233">
    <property type="component" value="Unassembled WGS sequence"/>
</dbReference>
<evidence type="ECO:0000256" key="2">
    <source>
        <dbReference type="ARBA" id="ARBA00010617"/>
    </source>
</evidence>
<keyword evidence="10" id="KW-1185">Reference proteome</keyword>
<feature type="binding site" description="axial binding residue" evidence="7">
    <location>
        <position position="473"/>
    </location>
    <ligand>
        <name>heme</name>
        <dbReference type="ChEBI" id="CHEBI:30413"/>
    </ligand>
    <ligandPart>
        <name>Fe</name>
        <dbReference type="ChEBI" id="CHEBI:18248"/>
    </ligandPart>
</feature>
<dbReference type="OrthoDB" id="1470350at2759"/>
<dbReference type="GO" id="GO:0016705">
    <property type="term" value="F:oxidoreductase activity, acting on paired donors, with incorporation or reduction of molecular oxygen"/>
    <property type="evidence" value="ECO:0007669"/>
    <property type="project" value="InterPro"/>
</dbReference>
<evidence type="ECO:0000256" key="5">
    <source>
        <dbReference type="ARBA" id="ARBA00023004"/>
    </source>
</evidence>
<evidence type="ECO:0000256" key="7">
    <source>
        <dbReference type="PIRSR" id="PIRSR602403-1"/>
    </source>
</evidence>
<gene>
    <name evidence="9" type="ORF">BO70DRAFT_372610</name>
</gene>
<dbReference type="PRINTS" id="PR00385">
    <property type="entry name" value="P450"/>
</dbReference>
<evidence type="ECO:0000256" key="3">
    <source>
        <dbReference type="ARBA" id="ARBA00022723"/>
    </source>
</evidence>
<keyword evidence="8" id="KW-0472">Membrane</keyword>
<keyword evidence="5 7" id="KW-0408">Iron</keyword>
<evidence type="ECO:0000256" key="1">
    <source>
        <dbReference type="ARBA" id="ARBA00001971"/>
    </source>
</evidence>
<keyword evidence="8" id="KW-1133">Transmembrane helix</keyword>
<reference evidence="9 10" key="1">
    <citation type="submission" date="2016-12" db="EMBL/GenBank/DDBJ databases">
        <title>The genomes of Aspergillus section Nigri reveals drivers in fungal speciation.</title>
        <authorList>
            <consortium name="DOE Joint Genome Institute"/>
            <person name="Vesth T.C."/>
            <person name="Nybo J."/>
            <person name="Theobald S."/>
            <person name="Brandl J."/>
            <person name="Frisvad J.C."/>
            <person name="Nielsen K.F."/>
            <person name="Lyhne E.K."/>
            <person name="Kogle M.E."/>
            <person name="Kuo A."/>
            <person name="Riley R."/>
            <person name="Clum A."/>
            <person name="Nolan M."/>
            <person name="Lipzen A."/>
            <person name="Salamov A."/>
            <person name="Henrissat B."/>
            <person name="Wiebenga A."/>
            <person name="De Vries R.P."/>
            <person name="Grigoriev I.V."/>
            <person name="Mortensen U.H."/>
            <person name="Andersen M.R."/>
            <person name="Baker S.E."/>
        </authorList>
    </citation>
    <scope>NUCLEOTIDE SEQUENCE [LARGE SCALE GENOMIC DNA]</scope>
    <source>
        <strain evidence="9 10">CBS 117.55</strain>
    </source>
</reference>
<protein>
    <submittedName>
        <fullName evidence="9">Cytochrome P450</fullName>
    </submittedName>
</protein>
<dbReference type="STRING" id="1448321.A0A317VQ06"/>
<dbReference type="GO" id="GO:0020037">
    <property type="term" value="F:heme binding"/>
    <property type="evidence" value="ECO:0007669"/>
    <property type="project" value="InterPro"/>
</dbReference>
<feature type="transmembrane region" description="Helical" evidence="8">
    <location>
        <begin position="23"/>
        <end position="43"/>
    </location>
</feature>
<accession>A0A317VQ06</accession>
<dbReference type="PANTHER" id="PTHR24305:SF166">
    <property type="entry name" value="CYTOCHROME P450 12A4, MITOCHONDRIAL-RELATED"/>
    <property type="match status" value="1"/>
</dbReference>
<dbReference type="GeneID" id="37067098"/>